<accession>A0A4Q4RVS8</accession>
<protein>
    <recommendedName>
        <fullName evidence="1">Heterokaryon incompatibility domain-containing protein</fullName>
    </recommendedName>
</protein>
<dbReference type="Pfam" id="PF26639">
    <property type="entry name" value="Het-6_barrel"/>
    <property type="match status" value="1"/>
</dbReference>
<evidence type="ECO:0000259" key="1">
    <source>
        <dbReference type="Pfam" id="PF06985"/>
    </source>
</evidence>
<reference evidence="3" key="1">
    <citation type="journal article" date="2019" name="bioRxiv">
        <title>Genomics, evolutionary history and diagnostics of the Alternaria alternata species group including apple and Asian pear pathotypes.</title>
        <authorList>
            <person name="Armitage A.D."/>
            <person name="Cockerton H.M."/>
            <person name="Sreenivasaprasad S."/>
            <person name="Woodhall J.W."/>
            <person name="Lane C.R."/>
            <person name="Harrison R.J."/>
            <person name="Clarkson J.P."/>
        </authorList>
    </citation>
    <scope>NUCLEOTIDE SEQUENCE [LARGE SCALE GENOMIC DNA]</scope>
    <source>
        <strain evidence="3">RGR 97.0016</strain>
    </source>
</reference>
<dbReference type="AlphaFoldDB" id="A0A4Q4RVS8"/>
<dbReference type="InterPro" id="IPR052895">
    <property type="entry name" value="HetReg/Transcr_Mod"/>
</dbReference>
<comment type="caution">
    <text evidence="2">The sequence shown here is derived from an EMBL/GenBank/DDBJ whole genome shotgun (WGS) entry which is preliminary data.</text>
</comment>
<keyword evidence="3" id="KW-1185">Reference proteome</keyword>
<name>A0A4Q4RVS8_9PLEO</name>
<evidence type="ECO:0000313" key="2">
    <source>
        <dbReference type="EMBL" id="RYO61420.1"/>
    </source>
</evidence>
<dbReference type="PANTHER" id="PTHR24148:SF64">
    <property type="entry name" value="HETEROKARYON INCOMPATIBILITY DOMAIN-CONTAINING PROTEIN"/>
    <property type="match status" value="1"/>
</dbReference>
<proteinExistence type="predicted"/>
<dbReference type="PANTHER" id="PTHR24148">
    <property type="entry name" value="ANKYRIN REPEAT DOMAIN-CONTAINING PROTEIN 39 HOMOLOG-RELATED"/>
    <property type="match status" value="1"/>
</dbReference>
<feature type="domain" description="Heterokaryon incompatibility" evidence="1">
    <location>
        <begin position="88"/>
        <end position="252"/>
    </location>
</feature>
<dbReference type="EMBL" id="PEJP01000025">
    <property type="protein sequence ID" value="RYO61420.1"/>
    <property type="molecule type" value="Genomic_DNA"/>
</dbReference>
<sequence>MERFRNRIRAKHDNIVERIRFLRVGRRGHIDQAETTVPIPDAVNKSPQYNRLARDRTIRVLDLAPGTWDEPVNCSLRTVHLDDDDPRYEAISYAWGDHNDRKPIICNGCAITTTRNLFEALQRFRYVDTTRTLWADALCINQADDDEKTLQVRLMSYIYTKAVRVLVWLQHEDDQVVQDSLNAICRLVCEEDAFSRFESVKGTAPNILYRWLDVDVTTVSQMEPSELTNVAIDALELVCHSPWFGRGWVVQEVALSTSTSVFWGHSEIDVEWLAMAAYCVSSKHSFRVSQGIVNCQFLHLVWRKSRRSWGPRQSLIDLIYSTSDKAFNEPKDRIYGLLGLKTLECDLANGQSFIDPDYNITTMECYRRVAAKLLSEWHDLRVLSWTRPVPESAKDWPSWVPDWSGDPDPALADLIDEERQEKNTSGLVQISETVFGKTQCIEITGFRVGTINREIKEYANLADYQDDPCLFEGLQALLRHLEHMYSQQCLAFTFGNALRGRPLNSTRIANRLSEYSAFMERDCVLDIYSPPAGAWSDDRSDRFVPSADMFAFDCDLVIKDHRLFVTSTEMLGIGPRAMIPGDVVVVLHGGQVPFVLRPADNGLWRLVGECYLYDVNEGRVHREWEEKGSVSEKFTIC</sequence>
<dbReference type="InterPro" id="IPR010730">
    <property type="entry name" value="HET"/>
</dbReference>
<dbReference type="Proteomes" id="UP000293823">
    <property type="component" value="Unassembled WGS sequence"/>
</dbReference>
<dbReference type="OrthoDB" id="2157530at2759"/>
<gene>
    <name evidence="2" type="ORF">AA0113_g6885</name>
</gene>
<evidence type="ECO:0000313" key="3">
    <source>
        <dbReference type="Proteomes" id="UP000293823"/>
    </source>
</evidence>
<organism evidence="2 3">
    <name type="scientific">Alternaria arborescens</name>
    <dbReference type="NCBI Taxonomy" id="156630"/>
    <lineage>
        <taxon>Eukaryota</taxon>
        <taxon>Fungi</taxon>
        <taxon>Dikarya</taxon>
        <taxon>Ascomycota</taxon>
        <taxon>Pezizomycotina</taxon>
        <taxon>Dothideomycetes</taxon>
        <taxon>Pleosporomycetidae</taxon>
        <taxon>Pleosporales</taxon>
        <taxon>Pleosporineae</taxon>
        <taxon>Pleosporaceae</taxon>
        <taxon>Alternaria</taxon>
        <taxon>Alternaria sect. Alternaria</taxon>
    </lineage>
</organism>
<dbReference type="Pfam" id="PF06985">
    <property type="entry name" value="HET"/>
    <property type="match status" value="1"/>
</dbReference>